<dbReference type="PANTHER" id="PTHR11560">
    <property type="entry name" value="39S RIBOSOMAL PROTEIN L10, MITOCHONDRIAL"/>
    <property type="match status" value="1"/>
</dbReference>
<sequence length="266" mass="30516">MIEYKHKMSASVGFNSSLNLGRKAIQLRCVQVSQMRFRRIQTRNPPEPHFDRKAMLEVCKPIIPPKEKVCGHLNRVERIYEPHPWNVLKAKRLRANLEEASMILFYHKNSVKREDDFKIHNMLFKKKLYLQTNISNEVTRLAIKDTFLANATPFTFSKNAIIISPHKNITVAIELLKKMPQYILLAGVIDRIFLSRDQLQWLATVPSIEFVQAITAKLLATHSQNLCFNLNRHQLRLSNFLAEHSKTAFTTTASSPTATTGAPPQA</sequence>
<dbReference type="AlphaFoldDB" id="A0A7M7L2D3"/>
<evidence type="ECO:0000313" key="4">
    <source>
        <dbReference type="EnsemblMetazoa" id="XP_022669046"/>
    </source>
</evidence>
<dbReference type="CTD" id="124995"/>
<evidence type="ECO:0000313" key="5">
    <source>
        <dbReference type="Proteomes" id="UP000594260"/>
    </source>
</evidence>
<dbReference type="InterPro" id="IPR043141">
    <property type="entry name" value="Ribosomal_uL10-like_sf"/>
</dbReference>
<evidence type="ECO:0000256" key="2">
    <source>
        <dbReference type="ARBA" id="ARBA00035707"/>
    </source>
</evidence>
<name>A0A7M7L2D3_VARDE</name>
<dbReference type="OMA" id="RHRLYKH"/>
<dbReference type="InParanoid" id="A0A7M7L2D3"/>
<dbReference type="FunCoup" id="A0A7M7L2D3">
    <property type="interactions" value="648"/>
</dbReference>
<dbReference type="GeneID" id="111253622"/>
<dbReference type="SUPFAM" id="SSF160369">
    <property type="entry name" value="Ribosomal protein L10-like"/>
    <property type="match status" value="1"/>
</dbReference>
<dbReference type="RefSeq" id="XP_022669046.1">
    <property type="nucleotide sequence ID" value="XM_022813311.1"/>
</dbReference>
<evidence type="ECO:0000256" key="3">
    <source>
        <dbReference type="ARBA" id="ARBA00035716"/>
    </source>
</evidence>
<protein>
    <recommendedName>
        <fullName evidence="2">Large ribosomal subunit protein uL10m</fullName>
    </recommendedName>
    <alternativeName>
        <fullName evidence="3">39S ribosomal protein L10, mitochondrial</fullName>
    </alternativeName>
</protein>
<accession>A0A7M7L2D3</accession>
<proteinExistence type="inferred from homology"/>
<evidence type="ECO:0000256" key="1">
    <source>
        <dbReference type="ARBA" id="ARBA00008889"/>
    </source>
</evidence>
<dbReference type="KEGG" id="vde:111253622"/>
<organism evidence="4 5">
    <name type="scientific">Varroa destructor</name>
    <name type="common">Honeybee mite</name>
    <dbReference type="NCBI Taxonomy" id="109461"/>
    <lineage>
        <taxon>Eukaryota</taxon>
        <taxon>Metazoa</taxon>
        <taxon>Ecdysozoa</taxon>
        <taxon>Arthropoda</taxon>
        <taxon>Chelicerata</taxon>
        <taxon>Arachnida</taxon>
        <taxon>Acari</taxon>
        <taxon>Parasitiformes</taxon>
        <taxon>Mesostigmata</taxon>
        <taxon>Gamasina</taxon>
        <taxon>Dermanyssoidea</taxon>
        <taxon>Varroidae</taxon>
        <taxon>Varroa</taxon>
    </lineage>
</organism>
<reference evidence="4" key="1">
    <citation type="submission" date="2021-01" db="UniProtKB">
        <authorList>
            <consortium name="EnsemblMetazoa"/>
        </authorList>
    </citation>
    <scope>IDENTIFICATION</scope>
</reference>
<dbReference type="Gene3D" id="3.30.70.1730">
    <property type="match status" value="1"/>
</dbReference>
<dbReference type="Proteomes" id="UP000594260">
    <property type="component" value="Unplaced"/>
</dbReference>
<dbReference type="EnsemblMetazoa" id="XM_022813311">
    <property type="protein sequence ID" value="XP_022669046"/>
    <property type="gene ID" value="LOC111253622"/>
</dbReference>
<dbReference type="OrthoDB" id="360689at2759"/>
<comment type="similarity">
    <text evidence="1">Belongs to the universal ribosomal protein uL10 family.</text>
</comment>
<keyword evidence="5" id="KW-1185">Reference proteome</keyword>
<dbReference type="InterPro" id="IPR047865">
    <property type="entry name" value="Ribosomal_uL10_bac_type"/>
</dbReference>